<reference evidence="1" key="1">
    <citation type="submission" date="2023-11" db="EMBL/GenBank/DDBJ databases">
        <title>Genome assemblies of two species of porcelain crab, Petrolisthes cinctipes and Petrolisthes manimaculis (Anomura: Porcellanidae).</title>
        <authorList>
            <person name="Angst P."/>
        </authorList>
    </citation>
    <scope>NUCLEOTIDE SEQUENCE</scope>
    <source>
        <strain evidence="1">PB745_02</strain>
        <tissue evidence="1">Gill</tissue>
    </source>
</reference>
<dbReference type="Proteomes" id="UP001292094">
    <property type="component" value="Unassembled WGS sequence"/>
</dbReference>
<gene>
    <name evidence="1" type="ORF">Pmani_001555</name>
</gene>
<sequence>MRRRGMKTPLPAITFGNIRSIRNKMNELCTNCKFIQEYRDSAVIALTETWLQDRDADSTVTIDGFMLVRSDRRGVDKDRGGGVASYVNNRW</sequence>
<dbReference type="Gene3D" id="3.60.10.10">
    <property type="entry name" value="Endonuclease/exonuclease/phosphatase"/>
    <property type="match status" value="1"/>
</dbReference>
<comment type="caution">
    <text evidence="1">The sequence shown here is derived from an EMBL/GenBank/DDBJ whole genome shotgun (WGS) entry which is preliminary data.</text>
</comment>
<protein>
    <submittedName>
        <fullName evidence="1">Uncharacterized protein</fullName>
    </submittedName>
</protein>
<accession>A0AAE1ULB7</accession>
<dbReference type="AlphaFoldDB" id="A0AAE1ULB7"/>
<dbReference type="InterPro" id="IPR036691">
    <property type="entry name" value="Endo/exonu/phosph_ase_sf"/>
</dbReference>
<name>A0AAE1ULB7_9EUCA</name>
<dbReference type="EMBL" id="JAWZYT010000104">
    <property type="protein sequence ID" value="KAK4328082.1"/>
    <property type="molecule type" value="Genomic_DNA"/>
</dbReference>
<evidence type="ECO:0000313" key="2">
    <source>
        <dbReference type="Proteomes" id="UP001292094"/>
    </source>
</evidence>
<evidence type="ECO:0000313" key="1">
    <source>
        <dbReference type="EMBL" id="KAK4328082.1"/>
    </source>
</evidence>
<keyword evidence="2" id="KW-1185">Reference proteome</keyword>
<proteinExistence type="predicted"/>
<organism evidence="1 2">
    <name type="scientific">Petrolisthes manimaculis</name>
    <dbReference type="NCBI Taxonomy" id="1843537"/>
    <lineage>
        <taxon>Eukaryota</taxon>
        <taxon>Metazoa</taxon>
        <taxon>Ecdysozoa</taxon>
        <taxon>Arthropoda</taxon>
        <taxon>Crustacea</taxon>
        <taxon>Multicrustacea</taxon>
        <taxon>Malacostraca</taxon>
        <taxon>Eumalacostraca</taxon>
        <taxon>Eucarida</taxon>
        <taxon>Decapoda</taxon>
        <taxon>Pleocyemata</taxon>
        <taxon>Anomura</taxon>
        <taxon>Galatheoidea</taxon>
        <taxon>Porcellanidae</taxon>
        <taxon>Petrolisthes</taxon>
    </lineage>
</organism>